<name>A0ABM9DCE8_9HYPH</name>
<dbReference type="InterPro" id="IPR027373">
    <property type="entry name" value="RHH_dom"/>
</dbReference>
<comment type="caution">
    <text evidence="2">The sequence shown here is derived from an EMBL/GenBank/DDBJ whole genome shotgun (WGS) entry which is preliminary data.</text>
</comment>
<evidence type="ECO:0000259" key="1">
    <source>
        <dbReference type="Pfam" id="PF13467"/>
    </source>
</evidence>
<dbReference type="Gene3D" id="1.10.3990.20">
    <property type="entry name" value="protein bp1543"/>
    <property type="match status" value="1"/>
</dbReference>
<proteinExistence type="predicted"/>
<sequence>MCKVYARQDPEGYRQTNRSVRVAGHSTSIRLEAAFWTLLDEIAESQGLSTTKFISKLCDEALEINGDIPNFASMLRTTCALYLRGYRPSHDGRLKFKRSCVKARGRRWSICTCARTRICSVARPWIKRNAGQTLSLAGDSAGECLFASNRL</sequence>
<reference evidence="2" key="1">
    <citation type="submission" date="2022-03" db="EMBL/GenBank/DDBJ databases">
        <authorList>
            <person name="Brunel B."/>
        </authorList>
    </citation>
    <scope>NUCLEOTIDE SEQUENCE</scope>
    <source>
        <strain evidence="2">STM4922sample</strain>
    </source>
</reference>
<gene>
    <name evidence="2" type="ORF">MES4922_10120</name>
</gene>
<dbReference type="Pfam" id="PF13467">
    <property type="entry name" value="RHH_4"/>
    <property type="match status" value="1"/>
</dbReference>
<evidence type="ECO:0000313" key="2">
    <source>
        <dbReference type="EMBL" id="CAH2394207.1"/>
    </source>
</evidence>
<feature type="domain" description="Ribbon-helix-helix" evidence="1">
    <location>
        <begin position="16"/>
        <end position="83"/>
    </location>
</feature>
<evidence type="ECO:0000313" key="3">
    <source>
        <dbReference type="Proteomes" id="UP001152604"/>
    </source>
</evidence>
<dbReference type="Proteomes" id="UP001152604">
    <property type="component" value="Unassembled WGS sequence"/>
</dbReference>
<keyword evidence="3" id="KW-1185">Reference proteome</keyword>
<accession>A0ABM9DCE8</accession>
<dbReference type="InterPro" id="IPR038268">
    <property type="entry name" value="RHH_sf"/>
</dbReference>
<dbReference type="EMBL" id="CAKXZS010000001">
    <property type="protein sequence ID" value="CAH2394207.1"/>
    <property type="molecule type" value="Genomic_DNA"/>
</dbReference>
<protein>
    <submittedName>
        <fullName evidence="2">RHH_4 domain-containing protein</fullName>
    </submittedName>
</protein>
<organism evidence="2 3">
    <name type="scientific">Mesorhizobium ventifaucium</name>
    <dbReference type="NCBI Taxonomy" id="666020"/>
    <lineage>
        <taxon>Bacteria</taxon>
        <taxon>Pseudomonadati</taxon>
        <taxon>Pseudomonadota</taxon>
        <taxon>Alphaproteobacteria</taxon>
        <taxon>Hyphomicrobiales</taxon>
        <taxon>Phyllobacteriaceae</taxon>
        <taxon>Mesorhizobium</taxon>
    </lineage>
</organism>